<evidence type="ECO:0000259" key="1">
    <source>
        <dbReference type="Pfam" id="PF01755"/>
    </source>
</evidence>
<dbReference type="CDD" id="cd06532">
    <property type="entry name" value="Glyco_transf_25"/>
    <property type="match status" value="1"/>
</dbReference>
<dbReference type="EMBL" id="UXAW01000119">
    <property type="protein sequence ID" value="VDC33615.1"/>
    <property type="molecule type" value="Genomic_DNA"/>
</dbReference>
<proteinExistence type="predicted"/>
<name>A0A3P5XWR9_9RHOB</name>
<dbReference type="GO" id="GO:0016740">
    <property type="term" value="F:transferase activity"/>
    <property type="evidence" value="ECO:0007669"/>
    <property type="project" value="UniProtKB-KW"/>
</dbReference>
<dbReference type="InterPro" id="IPR002654">
    <property type="entry name" value="Glyco_trans_25"/>
</dbReference>
<dbReference type="Proteomes" id="UP000277498">
    <property type="component" value="Unassembled WGS sequence"/>
</dbReference>
<keyword evidence="3" id="KW-1185">Reference proteome</keyword>
<keyword evidence="2" id="KW-0808">Transferase</keyword>
<organism evidence="2 3">
    <name type="scientific">Pseudogemmobacter humi</name>
    <dbReference type="NCBI Taxonomy" id="2483812"/>
    <lineage>
        <taxon>Bacteria</taxon>
        <taxon>Pseudomonadati</taxon>
        <taxon>Pseudomonadota</taxon>
        <taxon>Alphaproteobacteria</taxon>
        <taxon>Rhodobacterales</taxon>
        <taxon>Paracoccaceae</taxon>
        <taxon>Pseudogemmobacter</taxon>
    </lineage>
</organism>
<gene>
    <name evidence="2" type="ORF">XINFAN_03928</name>
</gene>
<accession>A0A3P5XWR9</accession>
<evidence type="ECO:0000313" key="3">
    <source>
        <dbReference type="Proteomes" id="UP000277498"/>
    </source>
</evidence>
<sequence length="259" mass="28612">MADQADRRAREAGAWPIFVVSLADAYARRENIRAQLQEFGLTAEITDAVDGRQGLSAESEALIDREGAAARVGRRVSGAEFACALSHQKLYQTIIDRGLAGAIILEDDAILTKGFAEFVAGSGFLSADLVQLDHLDARIWPKERKIFAPGLTFFRLAENAGLTTGYSISAKAAGYILEHSRPLAGLADWPCDVMPLSPLVTLPRIVDHPDIVVSDSALERERDASRKSAASSASPRALRFFRTKYWRRWWLKRRTKKIS</sequence>
<dbReference type="AlphaFoldDB" id="A0A3P5XWR9"/>
<dbReference type="RefSeq" id="WP_124088607.1">
    <property type="nucleotide sequence ID" value="NZ_UXAW01000119.1"/>
</dbReference>
<feature type="domain" description="Glycosyl transferase family 25" evidence="1">
    <location>
        <begin position="16"/>
        <end position="184"/>
    </location>
</feature>
<reference evidence="2 3" key="1">
    <citation type="submission" date="2018-11" db="EMBL/GenBank/DDBJ databases">
        <authorList>
            <person name="Criscuolo A."/>
        </authorList>
    </citation>
    <scope>NUCLEOTIDE SEQUENCE [LARGE SCALE GENOMIC DNA]</scope>
    <source>
        <strain evidence="2">ACIP111625</strain>
    </source>
</reference>
<protein>
    <submittedName>
        <fullName evidence="2">Glycosyltransferase family 25 (LPS biosynthesis protein)</fullName>
    </submittedName>
</protein>
<dbReference type="OrthoDB" id="259382at2"/>
<dbReference type="Pfam" id="PF01755">
    <property type="entry name" value="Glyco_transf_25"/>
    <property type="match status" value="1"/>
</dbReference>
<evidence type="ECO:0000313" key="2">
    <source>
        <dbReference type="EMBL" id="VDC33615.1"/>
    </source>
</evidence>